<comment type="catalytic activity">
    <reaction evidence="8 9">
        <text>glycerol + ATP = sn-glycerol 3-phosphate + ADP + H(+)</text>
        <dbReference type="Rhea" id="RHEA:21644"/>
        <dbReference type="ChEBI" id="CHEBI:15378"/>
        <dbReference type="ChEBI" id="CHEBI:17754"/>
        <dbReference type="ChEBI" id="CHEBI:30616"/>
        <dbReference type="ChEBI" id="CHEBI:57597"/>
        <dbReference type="ChEBI" id="CHEBI:456216"/>
        <dbReference type="EC" id="2.7.1.30"/>
    </reaction>
</comment>
<comment type="activity regulation">
    <text evidence="9">Inhibited by fructose 1,6-bisphosphate (FBP).</text>
</comment>
<keyword evidence="3 9" id="KW-0808">Transferase</keyword>
<dbReference type="AlphaFoldDB" id="A0A171KQI6"/>
<comment type="pathway">
    <text evidence="1 9">Polyol metabolism; glycerol degradation via glycerol kinase pathway; sn-glycerol 3-phosphate from glycerol: step 1/1.</text>
</comment>
<feature type="binding site" evidence="9">
    <location>
        <position position="84"/>
    </location>
    <ligand>
        <name>glycerol</name>
        <dbReference type="ChEBI" id="CHEBI:17754"/>
    </ligand>
</feature>
<feature type="domain" description="Carbohydrate kinase FGGY C-terminal" evidence="12">
    <location>
        <begin position="261"/>
        <end position="450"/>
    </location>
</feature>
<feature type="binding site" evidence="9">
    <location>
        <position position="266"/>
    </location>
    <ligand>
        <name>ADP</name>
        <dbReference type="ChEBI" id="CHEBI:456216"/>
    </ligand>
</feature>
<feature type="binding site" evidence="9">
    <location>
        <position position="15"/>
    </location>
    <ligand>
        <name>ATP</name>
        <dbReference type="ChEBI" id="CHEBI:30616"/>
    </ligand>
</feature>
<feature type="binding site" evidence="9">
    <location>
        <position position="314"/>
    </location>
    <ligand>
        <name>ATP</name>
        <dbReference type="ChEBI" id="CHEBI:30616"/>
    </ligand>
</feature>
<evidence type="ECO:0000259" key="12">
    <source>
        <dbReference type="Pfam" id="PF02782"/>
    </source>
</evidence>
<dbReference type="PIRSF" id="PIRSF000538">
    <property type="entry name" value="GlpK"/>
    <property type="match status" value="1"/>
</dbReference>
<keyword evidence="14" id="KW-1185">Reference proteome</keyword>
<reference evidence="13 14" key="1">
    <citation type="submission" date="2015-04" db="EMBL/GenBank/DDBJ databases">
        <title>Genome sequence of Kerstersia gyiorum CG1.</title>
        <authorList>
            <person name="Greninger A.L."/>
            <person name="Kozyreva V."/>
            <person name="Chaturvedi V."/>
        </authorList>
    </citation>
    <scope>NUCLEOTIDE SEQUENCE [LARGE SCALE GENOMIC DNA]</scope>
    <source>
        <strain evidence="13 14">CG1</strain>
    </source>
</reference>
<keyword evidence="7 9" id="KW-0067">ATP-binding</keyword>
<dbReference type="InterPro" id="IPR043129">
    <property type="entry name" value="ATPase_NBD"/>
</dbReference>
<feature type="binding site" evidence="9">
    <location>
        <position position="310"/>
    </location>
    <ligand>
        <name>ATP</name>
        <dbReference type="ChEBI" id="CHEBI:30616"/>
    </ligand>
</feature>
<dbReference type="PROSITE" id="PS00933">
    <property type="entry name" value="FGGY_KINASES_1"/>
    <property type="match status" value="1"/>
</dbReference>
<dbReference type="FunFam" id="3.30.420.40:FF:000008">
    <property type="entry name" value="Glycerol kinase"/>
    <property type="match status" value="1"/>
</dbReference>
<feature type="binding site" evidence="9">
    <location>
        <position position="84"/>
    </location>
    <ligand>
        <name>sn-glycerol 3-phosphate</name>
        <dbReference type="ChEBI" id="CHEBI:57597"/>
    </ligand>
</feature>
<dbReference type="Gene3D" id="3.30.420.40">
    <property type="match status" value="2"/>
</dbReference>
<feature type="binding site" evidence="9">
    <location>
        <position position="83"/>
    </location>
    <ligand>
        <name>glycerol</name>
        <dbReference type="ChEBI" id="CHEBI:17754"/>
    </ligand>
</feature>
<dbReference type="InterPro" id="IPR018485">
    <property type="entry name" value="FGGY_C"/>
</dbReference>
<dbReference type="InterPro" id="IPR018484">
    <property type="entry name" value="FGGY_N"/>
</dbReference>
<feature type="binding site" evidence="9">
    <location>
        <position position="13"/>
    </location>
    <ligand>
        <name>ATP</name>
        <dbReference type="ChEBI" id="CHEBI:30616"/>
    </ligand>
</feature>
<evidence type="ECO:0000313" key="14">
    <source>
        <dbReference type="Proteomes" id="UP000078084"/>
    </source>
</evidence>
<feature type="binding site" evidence="9">
    <location>
        <position position="244"/>
    </location>
    <ligand>
        <name>glycerol</name>
        <dbReference type="ChEBI" id="CHEBI:17754"/>
    </ligand>
</feature>
<feature type="binding site" evidence="9">
    <location>
        <position position="411"/>
    </location>
    <ligand>
        <name>ADP</name>
        <dbReference type="ChEBI" id="CHEBI:456216"/>
    </ligand>
</feature>
<feature type="binding site" evidence="9">
    <location>
        <position position="135"/>
    </location>
    <ligand>
        <name>sn-glycerol 3-phosphate</name>
        <dbReference type="ChEBI" id="CHEBI:57597"/>
    </ligand>
</feature>
<dbReference type="Pfam" id="PF02782">
    <property type="entry name" value="FGGY_C"/>
    <property type="match status" value="1"/>
</dbReference>
<dbReference type="PANTHER" id="PTHR10196">
    <property type="entry name" value="SUGAR KINASE"/>
    <property type="match status" value="1"/>
</dbReference>
<evidence type="ECO:0000256" key="6">
    <source>
        <dbReference type="ARBA" id="ARBA00022798"/>
    </source>
</evidence>
<dbReference type="CDD" id="cd07786">
    <property type="entry name" value="FGGY_EcGK_like"/>
    <property type="match status" value="1"/>
</dbReference>
<dbReference type="RefSeq" id="WP_068372849.1">
    <property type="nucleotide sequence ID" value="NZ_LBNE01000009.1"/>
</dbReference>
<dbReference type="Proteomes" id="UP000078084">
    <property type="component" value="Unassembled WGS sequence"/>
</dbReference>
<evidence type="ECO:0000259" key="11">
    <source>
        <dbReference type="Pfam" id="PF00370"/>
    </source>
</evidence>
<feature type="domain" description="Carbohydrate kinase FGGY N-terminal" evidence="11">
    <location>
        <begin position="6"/>
        <end position="251"/>
    </location>
</feature>
<dbReference type="UniPathway" id="UPA00618">
    <property type="reaction ID" value="UER00672"/>
</dbReference>
<feature type="binding site" evidence="9">
    <location>
        <position position="83"/>
    </location>
    <ligand>
        <name>sn-glycerol 3-phosphate</name>
        <dbReference type="ChEBI" id="CHEBI:57597"/>
    </ligand>
</feature>
<proteinExistence type="inferred from homology"/>
<dbReference type="GO" id="GO:0006072">
    <property type="term" value="P:glycerol-3-phosphate metabolic process"/>
    <property type="evidence" value="ECO:0007669"/>
    <property type="project" value="InterPro"/>
</dbReference>
<dbReference type="HAMAP" id="MF_00186">
    <property type="entry name" value="Glycerol_kin"/>
    <property type="match status" value="1"/>
</dbReference>
<keyword evidence="6 9" id="KW-0319">Glycerol metabolism</keyword>
<dbReference type="Pfam" id="PF00370">
    <property type="entry name" value="FGGY_N"/>
    <property type="match status" value="1"/>
</dbReference>
<dbReference type="GO" id="GO:0005524">
    <property type="term" value="F:ATP binding"/>
    <property type="evidence" value="ECO:0007669"/>
    <property type="project" value="UniProtKB-UniRule"/>
</dbReference>
<feature type="binding site" evidence="9">
    <location>
        <position position="415"/>
    </location>
    <ligand>
        <name>ADP</name>
        <dbReference type="ChEBI" id="CHEBI:456216"/>
    </ligand>
</feature>
<gene>
    <name evidence="9 13" type="primary">glpK</name>
    <name evidence="13" type="ORF">AAV32_12915</name>
</gene>
<feature type="binding site" evidence="9">
    <location>
        <position position="266"/>
    </location>
    <ligand>
        <name>ATP</name>
        <dbReference type="ChEBI" id="CHEBI:30616"/>
    </ligand>
</feature>
<comment type="similarity">
    <text evidence="2 9 10">Belongs to the FGGY kinase family.</text>
</comment>
<feature type="binding site" evidence="9">
    <location>
        <position position="411"/>
    </location>
    <ligand>
        <name>ATP</name>
        <dbReference type="ChEBI" id="CHEBI:30616"/>
    </ligand>
</feature>
<evidence type="ECO:0000313" key="13">
    <source>
        <dbReference type="EMBL" id="KKO71153.1"/>
    </source>
</evidence>
<comment type="caution">
    <text evidence="13">The sequence shown here is derived from an EMBL/GenBank/DDBJ whole genome shotgun (WGS) entry which is preliminary data.</text>
</comment>
<feature type="binding site" evidence="9">
    <location>
        <position position="14"/>
    </location>
    <ligand>
        <name>ATP</name>
        <dbReference type="ChEBI" id="CHEBI:30616"/>
    </ligand>
</feature>
<evidence type="ECO:0000256" key="8">
    <source>
        <dbReference type="ARBA" id="ARBA00052101"/>
    </source>
</evidence>
<dbReference type="NCBIfam" id="NF000756">
    <property type="entry name" value="PRK00047.1"/>
    <property type="match status" value="1"/>
</dbReference>
<comment type="function">
    <text evidence="9">Key enzyme in the regulation of glycerol uptake and metabolism. Catalyzes the phosphorylation of glycerol to yield sn-glycerol 3-phosphate.</text>
</comment>
<dbReference type="PATRIC" id="fig|206506.3.peg.2746"/>
<evidence type="ECO:0000256" key="9">
    <source>
        <dbReference type="HAMAP-Rule" id="MF_00186"/>
    </source>
</evidence>
<dbReference type="GO" id="GO:0004370">
    <property type="term" value="F:glycerol kinase activity"/>
    <property type="evidence" value="ECO:0007669"/>
    <property type="project" value="UniProtKB-UniRule"/>
</dbReference>
<dbReference type="InterPro" id="IPR000577">
    <property type="entry name" value="Carb_kinase_FGGY"/>
</dbReference>
<dbReference type="GO" id="GO:0005829">
    <property type="term" value="C:cytosol"/>
    <property type="evidence" value="ECO:0007669"/>
    <property type="project" value="TreeGrafter"/>
</dbReference>
<evidence type="ECO:0000256" key="10">
    <source>
        <dbReference type="RuleBase" id="RU003733"/>
    </source>
</evidence>
<keyword evidence="5 9" id="KW-0418">Kinase</keyword>
<feature type="binding site" evidence="9">
    <location>
        <position position="135"/>
    </location>
    <ligand>
        <name>glycerol</name>
        <dbReference type="ChEBI" id="CHEBI:17754"/>
    </ligand>
</feature>
<feature type="binding site" evidence="9">
    <location>
        <position position="245"/>
    </location>
    <ligand>
        <name>glycerol</name>
        <dbReference type="ChEBI" id="CHEBI:17754"/>
    </ligand>
</feature>
<feature type="binding site" evidence="9">
    <location>
        <position position="17"/>
    </location>
    <ligand>
        <name>ADP</name>
        <dbReference type="ChEBI" id="CHEBI:456216"/>
    </ligand>
</feature>
<dbReference type="NCBIfam" id="TIGR01311">
    <property type="entry name" value="glycerol_kin"/>
    <property type="match status" value="1"/>
</dbReference>
<accession>A0A171KQI6</accession>
<dbReference type="InterPro" id="IPR005999">
    <property type="entry name" value="Glycerol_kin"/>
</dbReference>
<dbReference type="PROSITE" id="PS00445">
    <property type="entry name" value="FGGY_KINASES_2"/>
    <property type="match status" value="1"/>
</dbReference>
<sequence length="501" mass="54222">MHASHILALDQGTTSSRAIVFDADGRVCGLGQQEIRQFYPHSGWVEHDPMEIWRSQLATARTALRNASLSAADIAAIGITNQRETTVLWERATGRPVSRAIVWQDRRAAAICERLRADGHETFLRQRTGLPLDAYFSGVKLAWMLENIPGARAAAERGELAFGTIDCWLTWQLTGGALHRTDPSNASRTMMFDLQTQDWSDELLACLDIPRSLLPEILPSSALAGQARAEHFGGAIPLGGIAGDQQAATFGQACLQPGMAKNTYGTGCFMLMNVGTAPRLSTQRLISTVGWTLADGRTSHMLEGSVFVAGAAVQWLRDGLGLFSQAGDIEALAASVADCGDTYLVPAFTGLGAPYWDPYARGTMVGLTRATTRAHIARAALEAIALQSADVFDAMHLDSGVALTELRVDGGAARNDLLMQMQANFLGIPVVRPRELESTALGAAALAALACGLWQDEQEVAARWHAEKCFEPRWSADQRLSKLQRWRQAIAISRQWQADAG</sequence>
<protein>
    <recommendedName>
        <fullName evidence="9">Glycerol kinase</fullName>
        <ecNumber evidence="9">2.7.1.30</ecNumber>
    </recommendedName>
    <alternativeName>
        <fullName evidence="9">ATP:glycerol 3-phosphotransferase</fullName>
    </alternativeName>
    <alternativeName>
        <fullName evidence="9">Glycerokinase</fullName>
        <shortName evidence="9">GK</shortName>
    </alternativeName>
</protein>
<evidence type="ECO:0000256" key="4">
    <source>
        <dbReference type="ARBA" id="ARBA00022741"/>
    </source>
</evidence>
<feature type="binding site" evidence="9">
    <location>
        <position position="13"/>
    </location>
    <ligand>
        <name>ADP</name>
        <dbReference type="ChEBI" id="CHEBI:456216"/>
    </ligand>
</feature>
<evidence type="ECO:0000256" key="3">
    <source>
        <dbReference type="ARBA" id="ARBA00022679"/>
    </source>
</evidence>
<feature type="binding site" evidence="9">
    <location>
        <position position="244"/>
    </location>
    <ligand>
        <name>sn-glycerol 3-phosphate</name>
        <dbReference type="ChEBI" id="CHEBI:57597"/>
    </ligand>
</feature>
<keyword evidence="4 9" id="KW-0547">Nucleotide-binding</keyword>
<dbReference type="PANTHER" id="PTHR10196:SF69">
    <property type="entry name" value="GLYCEROL KINASE"/>
    <property type="match status" value="1"/>
</dbReference>
<feature type="binding site" evidence="9">
    <location>
        <position position="310"/>
    </location>
    <ligand>
        <name>ADP</name>
        <dbReference type="ChEBI" id="CHEBI:456216"/>
    </ligand>
</feature>
<organism evidence="13 14">
    <name type="scientific">Kerstersia gyiorum</name>
    <dbReference type="NCBI Taxonomy" id="206506"/>
    <lineage>
        <taxon>Bacteria</taxon>
        <taxon>Pseudomonadati</taxon>
        <taxon>Pseudomonadota</taxon>
        <taxon>Betaproteobacteria</taxon>
        <taxon>Burkholderiales</taxon>
        <taxon>Alcaligenaceae</taxon>
        <taxon>Kerstersia</taxon>
    </lineage>
</organism>
<dbReference type="FunFam" id="3.30.420.40:FF:000007">
    <property type="entry name" value="Glycerol kinase"/>
    <property type="match status" value="1"/>
</dbReference>
<evidence type="ECO:0000256" key="1">
    <source>
        <dbReference type="ARBA" id="ARBA00005190"/>
    </source>
</evidence>
<name>A0A171KQI6_9BURK</name>
<dbReference type="STRING" id="206506.AAV32_12915"/>
<dbReference type="EC" id="2.7.1.30" evidence="9"/>
<dbReference type="EMBL" id="LBNE01000009">
    <property type="protein sequence ID" value="KKO71153.1"/>
    <property type="molecule type" value="Genomic_DNA"/>
</dbReference>
<feature type="binding site" evidence="9">
    <location>
        <position position="13"/>
    </location>
    <ligand>
        <name>sn-glycerol 3-phosphate</name>
        <dbReference type="ChEBI" id="CHEBI:57597"/>
    </ligand>
</feature>
<evidence type="ECO:0000256" key="7">
    <source>
        <dbReference type="ARBA" id="ARBA00022840"/>
    </source>
</evidence>
<evidence type="ECO:0000256" key="5">
    <source>
        <dbReference type="ARBA" id="ARBA00022777"/>
    </source>
</evidence>
<dbReference type="GO" id="GO:0019563">
    <property type="term" value="P:glycerol catabolic process"/>
    <property type="evidence" value="ECO:0007669"/>
    <property type="project" value="UniProtKB-UniRule"/>
</dbReference>
<dbReference type="InterPro" id="IPR018483">
    <property type="entry name" value="Carb_kinase_FGGY_CS"/>
</dbReference>
<evidence type="ECO:0000256" key="2">
    <source>
        <dbReference type="ARBA" id="ARBA00009156"/>
    </source>
</evidence>
<dbReference type="SUPFAM" id="SSF53067">
    <property type="entry name" value="Actin-like ATPase domain"/>
    <property type="match status" value="2"/>
</dbReference>